<keyword evidence="13 30" id="KW-0547">Nucleotide-binding</keyword>
<evidence type="ECO:0000256" key="12">
    <source>
        <dbReference type="ARBA" id="ARBA00022737"/>
    </source>
</evidence>
<keyword evidence="17" id="KW-0315">Glutamine amidotransferase</keyword>
<dbReference type="EMBL" id="KQ979878">
    <property type="protein sequence ID" value="KYN18700.1"/>
    <property type="molecule type" value="Genomic_DNA"/>
</dbReference>
<evidence type="ECO:0000256" key="11">
    <source>
        <dbReference type="ARBA" id="ARBA00022723"/>
    </source>
</evidence>
<dbReference type="InterPro" id="IPR036901">
    <property type="entry name" value="Asp/Orn_carbamoylTrfase_sf"/>
</dbReference>
<dbReference type="InterPro" id="IPR006680">
    <property type="entry name" value="Amidohydro-rel"/>
</dbReference>
<dbReference type="SUPFAM" id="SSF52440">
    <property type="entry name" value="PreATP-grasp domain"/>
    <property type="match status" value="2"/>
</dbReference>
<dbReference type="PRINTS" id="PR00101">
    <property type="entry name" value="ATCASE"/>
</dbReference>
<evidence type="ECO:0000256" key="14">
    <source>
        <dbReference type="ARBA" id="ARBA00022801"/>
    </source>
</evidence>
<dbReference type="STRING" id="471704.A0A151J6A4"/>
<gene>
    <name evidence="33" type="ORF">ALC57_08994</name>
</gene>
<keyword evidence="19" id="KW-0511">Multifunctional enzyme</keyword>
<dbReference type="InterPro" id="IPR032466">
    <property type="entry name" value="Metal_Hydrolase"/>
</dbReference>
<dbReference type="PRINTS" id="PR00099">
    <property type="entry name" value="CPSGATASE"/>
</dbReference>
<dbReference type="Pfam" id="PF02729">
    <property type="entry name" value="OTCace_N"/>
    <property type="match status" value="1"/>
</dbReference>
<evidence type="ECO:0000259" key="31">
    <source>
        <dbReference type="PROSITE" id="PS50975"/>
    </source>
</evidence>
<dbReference type="Pfam" id="PF02786">
    <property type="entry name" value="CPSase_L_D2"/>
    <property type="match status" value="2"/>
</dbReference>
<dbReference type="Pfam" id="PF25596">
    <property type="entry name" value="CPSase_L_D1"/>
    <property type="match status" value="2"/>
</dbReference>
<evidence type="ECO:0000256" key="1">
    <source>
        <dbReference type="ARBA" id="ARBA00001947"/>
    </source>
</evidence>
<dbReference type="Pfam" id="PF02142">
    <property type="entry name" value="MGS"/>
    <property type="match status" value="1"/>
</dbReference>
<dbReference type="NCBIfam" id="NF003671">
    <property type="entry name" value="PRK05294.1"/>
    <property type="match status" value="1"/>
</dbReference>
<comment type="catalytic activity">
    <reaction evidence="28">
        <text>L-glutamine + H2O = L-glutamate + NH4(+)</text>
        <dbReference type="Rhea" id="RHEA:15889"/>
        <dbReference type="ChEBI" id="CHEBI:15377"/>
        <dbReference type="ChEBI" id="CHEBI:28938"/>
        <dbReference type="ChEBI" id="CHEBI:29985"/>
        <dbReference type="ChEBI" id="CHEBI:58359"/>
        <dbReference type="EC" id="3.5.1.2"/>
    </reaction>
</comment>
<dbReference type="InterPro" id="IPR005479">
    <property type="entry name" value="CPAse_ATP-bd"/>
</dbReference>
<dbReference type="InterPro" id="IPR002474">
    <property type="entry name" value="CarbamoylP_synth_ssu_N"/>
</dbReference>
<dbReference type="GO" id="GO:0004359">
    <property type="term" value="F:glutaminase activity"/>
    <property type="evidence" value="ECO:0007669"/>
    <property type="project" value="UniProtKB-EC"/>
</dbReference>
<dbReference type="Pfam" id="PF00988">
    <property type="entry name" value="CPSase_sm_chain"/>
    <property type="match status" value="1"/>
</dbReference>
<evidence type="ECO:0000256" key="16">
    <source>
        <dbReference type="ARBA" id="ARBA00022840"/>
    </source>
</evidence>
<keyword evidence="14" id="KW-0378">Hydrolase</keyword>
<dbReference type="GO" id="GO:0016597">
    <property type="term" value="F:amino acid binding"/>
    <property type="evidence" value="ECO:0007669"/>
    <property type="project" value="InterPro"/>
</dbReference>
<dbReference type="Gene3D" id="3.30.1490.20">
    <property type="entry name" value="ATP-grasp fold, A domain"/>
    <property type="match status" value="1"/>
</dbReference>
<dbReference type="PROSITE" id="PS51273">
    <property type="entry name" value="GATASE_TYPE_1"/>
    <property type="match status" value="1"/>
</dbReference>
<dbReference type="SUPFAM" id="SSF52317">
    <property type="entry name" value="Class I glutamine amidotransferase-like"/>
    <property type="match status" value="1"/>
</dbReference>
<keyword evidence="6" id="KW-0963">Cytoplasm</keyword>
<sequence length="2202" mass="245880">MQIYKDYHSFTVFQTGMIGYPESLTDPSYHAQILVLTYPLIGNYGVFDDEKDEYGIPYWFESHRIWTAGLVVGEICEKPSHWRQTKTLSNWMKEQNVPGICEIDTRALTKIITEKGTILGRIILGKPLHTLPIMPPIEDPNKRNLVEEVSQPNPKTYNPDGHPRICVVDCGLKYNQLRCLLKRGARVDIVPWNYDIKTAKYDGLFLSNGPGDPSMCQVIIENIREVFKQKRPIFGICLGHQLLSIAAGCVTYKMQYGNRGHNQPATHRITGRCYMTSQNHGFCVDAAQLPPDWEILFTNANDSSNEGIVHCVLPYFSVQFHPEHTAGPEDLECLFDVFLENVRDQISNRPYVSVKDRLHLSLVYTPLFPIMTEQPKKVLILGSGGLSIGQAGEFDYSGSQAIKALKEESIQTLLINPNIATVQTSKGMADKVYFLPIIPEYVEQVIRSERPDGVLLTFGGQTALNCGLELEKNGVFANYNVKILGTPIESIIQTEDRKIFADRVSEINEKVAPSAAVYSIQEALEAAEKLGYPVMARAAFSLGGLGSGFANTKEELRTLAQQALAHSSQLIIDKSLKGWKEVEYEVVRDAYDNCITVCNMENVDPLGIHTGESIVVAPSQTLSNKDYNKLRTTAIKVIRHFGIVGECNIQYALNPFSEEYYIIEVNARLSRSSALASKATGYPLAYVAAKLALGIPLPDICNSVTKETTACFEPSLDYCVVKIPRWDLSKFHRVSTKIGSSMKSVGEVMAIGRKFEEAFQKALRMVNENVNGFDPYVKPINDEELEKPTDKRMFVLAASIKAGYSIDRLYKLTKIDRWFLEKMKNIIDYHILLENTDHTKLTSNLLLGAKQIGFSDKQIAAIVKSSELAVRIQRQEHKIRPMIKQIDTVAAEWPASTNYLYLTYNGTTHDVEFPGGYTMVIGSGVYRIGSSVEFDWCAVSCLRELRNLERKTIMVNYNPETVSTDYDMSDRLYFEEISFEVVMDIYDCECPEGIILSMGGQLPNNIAMDLHRQQARILGTSPESVDGAENRFKFSRMLDSIGISQPRWKELTNLKSAIEFCEEVGYPCLVRPSYVLSGAAMNVAYSNQDLESYLKSASEVSKEHPVVISKFILEAKEIDVDVVAYEGVILCMAVSEHVENAGVHSGDATLVTPPQDINTQTLVKIKSISKAVAASLGVTGPFNMQLIAKDNELKVIECNVRVSRSFPFVSKTLDHDFVATATRLIIGETIEPVDVLAGCGKVGVKVPQFSFSRLAGADVTLGVEMVSTGEVACFGENRYEAYLKGMMSTGFHIPQRGILLSVGSFKHKMELLGSIRNLKNMGYKLYASMGTADFYTEHGVEVEPVQWTFENIAVNEDSSPSQLRHLADFLSKKQFDLVINLPMRNGGARRVSNFMTHGYRTRRLAADYSVPLITDVKCAKLLVEALRMVGGKAPRMKTHTDCMSSRKMIRLPGLIDVHVHTRDPGAVHKEDFASCTAAALAGGITIIFAMPNTNLPPPLSLTQKLTDSRCDYALFAGASSDNYNEIREIAPHVAALKMYLNETFTTLRLTDLTVWIKHFESWPKKYPLCVHAEGQTTAAVLLLASLHSRPIHVCHVARKEEIQIIRAAKEHGLAVTCEVCPHHLFLCQDDLHRIGYGRGQVRPVLGTKEDQQALWDNLDVIDCFATDHAPHTVQEKSSEKPPPGFPGLETMLPLLLTAVHEGRLTIEDIIDKLYRNPKRIFNIPDQRNTYIEIDMDDEWIIPEAMTYSKSNWTPFTGMKVRGSVHRVVLRGEIAYIEGQVLVNPGFGQDIRDVQYNTKTSSTLHAPTTSVQLADINKPLSLDKSFTHLLQPASHKSSVHFAPYTDAADKEHSKALPSQRTISPLPISNVTRYKSDSNPNLLMTAVASIPTVHTSNSLIGHHVLTVDIFNKDILKDIFHLAETFRNAIRKERPLDHILKGKIMASIFYEVSTRTSCSFAAAMERLGGRVIYMDGSTSSVKKGETLEDSVTVMAGYADVVVLRHSTSGAAARVAQHCRKPILNAGDGIGEHPTQALLDIFTIRDEFGTVNGLTITMVGDLKHGRTVHSLARLLTLYNVELRYVNPPGLDMPNHIVNYVAERGIPQERFSTLEEALPDTDVLYITRIQSERFATQEQYHKMCGFFIITPQLMSRAKRKMAVMHPLPRVFEISKEFDTDPRAAYFRQAENGVYVRMALLAMVLGRI</sequence>
<evidence type="ECO:0000256" key="30">
    <source>
        <dbReference type="PROSITE-ProRule" id="PRU00409"/>
    </source>
</evidence>
<dbReference type="GO" id="GO:0005524">
    <property type="term" value="F:ATP binding"/>
    <property type="evidence" value="ECO:0007669"/>
    <property type="project" value="UniProtKB-UniRule"/>
</dbReference>
<keyword evidence="34" id="KW-1185">Reference proteome</keyword>
<dbReference type="InterPro" id="IPR058047">
    <property type="entry name" value="CPSase_preATP-grasp"/>
</dbReference>
<dbReference type="Pfam" id="PF02787">
    <property type="entry name" value="CPSase_L_D3"/>
    <property type="match status" value="1"/>
</dbReference>
<dbReference type="SMART" id="SM01097">
    <property type="entry name" value="CPSase_sm_chain"/>
    <property type="match status" value="1"/>
</dbReference>
<dbReference type="PROSITE" id="PS50975">
    <property type="entry name" value="ATP_GRASP"/>
    <property type="match status" value="2"/>
</dbReference>
<dbReference type="Pfam" id="PF01979">
    <property type="entry name" value="Amidohydro_1"/>
    <property type="match status" value="1"/>
</dbReference>
<dbReference type="SMART" id="SM00851">
    <property type="entry name" value="MGS"/>
    <property type="match status" value="1"/>
</dbReference>
<dbReference type="SUPFAM" id="SSF52021">
    <property type="entry name" value="Carbamoyl phosphate synthetase, small subunit N-terminal domain"/>
    <property type="match status" value="1"/>
</dbReference>
<dbReference type="InterPro" id="IPR016185">
    <property type="entry name" value="PreATP-grasp_dom_sf"/>
</dbReference>
<dbReference type="Gene3D" id="3.50.30.20">
    <property type="entry name" value="Carbamoyl-phosphate synthase small subunit, N-terminal domain"/>
    <property type="match status" value="1"/>
</dbReference>
<evidence type="ECO:0000256" key="18">
    <source>
        <dbReference type="ARBA" id="ARBA00022975"/>
    </source>
</evidence>
<dbReference type="InterPro" id="IPR006275">
    <property type="entry name" value="CPSase_lsu"/>
</dbReference>
<dbReference type="SMART" id="SM01096">
    <property type="entry name" value="CPSase_L_D3"/>
    <property type="match status" value="1"/>
</dbReference>
<evidence type="ECO:0000256" key="25">
    <source>
        <dbReference type="ARBA" id="ARBA00048492"/>
    </source>
</evidence>
<evidence type="ECO:0000256" key="17">
    <source>
        <dbReference type="ARBA" id="ARBA00022962"/>
    </source>
</evidence>
<dbReference type="PROSITE" id="PS51855">
    <property type="entry name" value="MGS"/>
    <property type="match status" value="1"/>
</dbReference>
<dbReference type="FunFam" id="3.30.470.20:FF:000004">
    <property type="entry name" value="Carbamoyl-phosphate synthase (glutamine-hydrolyzing)"/>
    <property type="match status" value="1"/>
</dbReference>
<dbReference type="InterPro" id="IPR006274">
    <property type="entry name" value="CarbamoylP_synth_ssu"/>
</dbReference>
<dbReference type="Gene3D" id="3.40.50.1380">
    <property type="entry name" value="Methylglyoxal synthase-like domain"/>
    <property type="match status" value="1"/>
</dbReference>
<name>A0A151J6A4_9HYME</name>
<dbReference type="InterPro" id="IPR005480">
    <property type="entry name" value="CPSase_lsu_oligo"/>
</dbReference>
<dbReference type="NCBIfam" id="TIGR01369">
    <property type="entry name" value="CPSaseII_lrg"/>
    <property type="match status" value="1"/>
</dbReference>
<evidence type="ECO:0000313" key="33">
    <source>
        <dbReference type="EMBL" id="KYN18700.1"/>
    </source>
</evidence>
<dbReference type="SUPFAM" id="SSF48108">
    <property type="entry name" value="Carbamoyl phosphate synthetase, large subunit connection domain"/>
    <property type="match status" value="1"/>
</dbReference>
<dbReference type="CDD" id="cd01423">
    <property type="entry name" value="MGS_CPS_I_III"/>
    <property type="match status" value="1"/>
</dbReference>
<dbReference type="SUPFAM" id="SSF52335">
    <property type="entry name" value="Methylglyoxal synthase-like"/>
    <property type="match status" value="1"/>
</dbReference>
<organism evidence="33 34">
    <name type="scientific">Trachymyrmex cornetzi</name>
    <dbReference type="NCBI Taxonomy" id="471704"/>
    <lineage>
        <taxon>Eukaryota</taxon>
        <taxon>Metazoa</taxon>
        <taxon>Ecdysozoa</taxon>
        <taxon>Arthropoda</taxon>
        <taxon>Hexapoda</taxon>
        <taxon>Insecta</taxon>
        <taxon>Pterygota</taxon>
        <taxon>Neoptera</taxon>
        <taxon>Endopterygota</taxon>
        <taxon>Hymenoptera</taxon>
        <taxon>Apocrita</taxon>
        <taxon>Aculeata</taxon>
        <taxon>Formicoidea</taxon>
        <taxon>Formicidae</taxon>
        <taxon>Myrmicinae</taxon>
        <taxon>Trachymyrmex</taxon>
    </lineage>
</organism>
<evidence type="ECO:0000256" key="9">
    <source>
        <dbReference type="ARBA" id="ARBA00022598"/>
    </source>
</evidence>
<comment type="catalytic activity">
    <reaction evidence="25">
        <text>(S)-dihydroorotate + H2O = N-carbamoyl-L-aspartate + H(+)</text>
        <dbReference type="Rhea" id="RHEA:24296"/>
        <dbReference type="ChEBI" id="CHEBI:15377"/>
        <dbReference type="ChEBI" id="CHEBI:15378"/>
        <dbReference type="ChEBI" id="CHEBI:30864"/>
        <dbReference type="ChEBI" id="CHEBI:32814"/>
        <dbReference type="EC" id="3.5.2.3"/>
    </reaction>
</comment>
<dbReference type="FunFam" id="3.40.50.20:FF:000012">
    <property type="entry name" value="Carbamoyl-phosphate synthase 1, mitochondrial"/>
    <property type="match status" value="1"/>
</dbReference>
<dbReference type="Gene3D" id="3.40.50.880">
    <property type="match status" value="1"/>
</dbReference>
<keyword evidence="15" id="KW-0862">Zinc</keyword>
<evidence type="ECO:0000256" key="28">
    <source>
        <dbReference type="ARBA" id="ARBA00049534"/>
    </source>
</evidence>
<dbReference type="GO" id="GO:0006207">
    <property type="term" value="P:'de novo' pyrimidine nucleobase biosynthetic process"/>
    <property type="evidence" value="ECO:0007669"/>
    <property type="project" value="InterPro"/>
</dbReference>
<evidence type="ECO:0000256" key="4">
    <source>
        <dbReference type="ARBA" id="ARBA00004852"/>
    </source>
</evidence>
<evidence type="ECO:0000256" key="6">
    <source>
        <dbReference type="ARBA" id="ARBA00022490"/>
    </source>
</evidence>
<dbReference type="NCBIfam" id="NF009475">
    <property type="entry name" value="PRK12838.1"/>
    <property type="match status" value="1"/>
</dbReference>
<evidence type="ECO:0000256" key="15">
    <source>
        <dbReference type="ARBA" id="ARBA00022833"/>
    </source>
</evidence>
<dbReference type="Gene3D" id="3.40.50.20">
    <property type="match status" value="2"/>
</dbReference>
<keyword evidence="9" id="KW-0436">Ligase</keyword>
<evidence type="ECO:0000256" key="24">
    <source>
        <dbReference type="ARBA" id="ARBA00047359"/>
    </source>
</evidence>
<dbReference type="InterPro" id="IPR036914">
    <property type="entry name" value="MGS-like_dom_sf"/>
</dbReference>
<evidence type="ECO:0000256" key="27">
    <source>
        <dbReference type="ARBA" id="ARBA00048859"/>
    </source>
</evidence>
<dbReference type="CDD" id="cd01744">
    <property type="entry name" value="GATase1_CPSase"/>
    <property type="match status" value="1"/>
</dbReference>
<dbReference type="Gene3D" id="1.10.1030.10">
    <property type="entry name" value="Carbamoyl-phosphate synthetase, large subunit oligomerisation domain"/>
    <property type="match status" value="1"/>
</dbReference>
<dbReference type="PROSITE" id="PS00483">
    <property type="entry name" value="DIHYDROOROTASE_2"/>
    <property type="match status" value="1"/>
</dbReference>
<dbReference type="InterPro" id="IPR029062">
    <property type="entry name" value="Class_I_gatase-like"/>
</dbReference>
<dbReference type="SUPFAM" id="SSF53671">
    <property type="entry name" value="Aspartate/ornithine carbamoyltransferase"/>
    <property type="match status" value="1"/>
</dbReference>
<comment type="pathway">
    <text evidence="4">Pyrimidine metabolism; UMP biosynthesis via de novo pathway; (S)-dihydroorotate from bicarbonate: step 2/3.</text>
</comment>
<comment type="cofactor">
    <cofactor evidence="1">
        <name>Zn(2+)</name>
        <dbReference type="ChEBI" id="CHEBI:29105"/>
    </cofactor>
</comment>
<evidence type="ECO:0000256" key="21">
    <source>
        <dbReference type="ARBA" id="ARBA00043979"/>
    </source>
</evidence>
<dbReference type="PROSITE" id="PS00097">
    <property type="entry name" value="CARBAMOYLTRANSFERASE"/>
    <property type="match status" value="1"/>
</dbReference>
<evidence type="ECO:0000256" key="23">
    <source>
        <dbReference type="ARBA" id="ARBA00043998"/>
    </source>
</evidence>
<dbReference type="SUPFAM" id="SSF56059">
    <property type="entry name" value="Glutathione synthetase ATP-binding domain-like"/>
    <property type="match status" value="2"/>
</dbReference>
<dbReference type="GO" id="GO:0005951">
    <property type="term" value="C:carbamoyl-phosphate synthase complex"/>
    <property type="evidence" value="ECO:0007669"/>
    <property type="project" value="TreeGrafter"/>
</dbReference>
<comment type="pathway">
    <text evidence="3">Pyrimidine metabolism; UMP biosynthesis via de novo pathway; (S)-dihydroorotate from bicarbonate: step 1/3.</text>
</comment>
<dbReference type="PANTHER" id="PTHR11405">
    <property type="entry name" value="CARBAMOYLTRANSFERASE FAMILY MEMBER"/>
    <property type="match status" value="1"/>
</dbReference>
<dbReference type="CDD" id="cd01316">
    <property type="entry name" value="CAD_DHOase"/>
    <property type="match status" value="1"/>
</dbReference>
<dbReference type="InterPro" id="IPR002082">
    <property type="entry name" value="Asp_carbamoyltransf"/>
</dbReference>
<dbReference type="Gene3D" id="3.30.470.20">
    <property type="entry name" value="ATP-grasp fold, B domain"/>
    <property type="match status" value="2"/>
</dbReference>
<dbReference type="InterPro" id="IPR013815">
    <property type="entry name" value="ATP_grasp_subdomain_1"/>
</dbReference>
<dbReference type="FunFam" id="3.20.20.140:FF:000036">
    <property type="entry name" value="Carbamoyl-phosphate synthase large chain"/>
    <property type="match status" value="1"/>
</dbReference>
<dbReference type="PANTHER" id="PTHR11405:SF5">
    <property type="entry name" value="CAD PROTEIN"/>
    <property type="match status" value="1"/>
</dbReference>
<dbReference type="InterPro" id="IPR036480">
    <property type="entry name" value="CarbP_synth_ssu_N_sf"/>
</dbReference>
<evidence type="ECO:0000256" key="26">
    <source>
        <dbReference type="ARBA" id="ARBA00048816"/>
    </source>
</evidence>
<comment type="catalytic activity">
    <reaction evidence="27">
        <text>carbamoyl phosphate + L-aspartate = N-carbamoyl-L-aspartate + phosphate + H(+)</text>
        <dbReference type="Rhea" id="RHEA:20013"/>
        <dbReference type="ChEBI" id="CHEBI:15378"/>
        <dbReference type="ChEBI" id="CHEBI:29991"/>
        <dbReference type="ChEBI" id="CHEBI:32814"/>
        <dbReference type="ChEBI" id="CHEBI:43474"/>
        <dbReference type="ChEBI" id="CHEBI:58228"/>
        <dbReference type="EC" id="2.1.3.2"/>
    </reaction>
</comment>
<dbReference type="InterPro" id="IPR006130">
    <property type="entry name" value="Asp/Orn_carbamoylTrfase"/>
</dbReference>
<dbReference type="GO" id="GO:0004151">
    <property type="term" value="F:dihydroorotase activity"/>
    <property type="evidence" value="ECO:0007669"/>
    <property type="project" value="UniProtKB-EC"/>
</dbReference>
<dbReference type="Pfam" id="PF00185">
    <property type="entry name" value="OTCace"/>
    <property type="match status" value="1"/>
</dbReference>
<dbReference type="SUPFAM" id="SSF51556">
    <property type="entry name" value="Metallo-dependent hydrolases"/>
    <property type="match status" value="1"/>
</dbReference>
<dbReference type="FunFam" id="3.40.50.1370:FF:000002">
    <property type="entry name" value="Aspartate carbamoyltransferase 2"/>
    <property type="match status" value="1"/>
</dbReference>
<dbReference type="InterPro" id="IPR035686">
    <property type="entry name" value="CPSase_GATase1"/>
</dbReference>
<dbReference type="FunFam" id="3.40.50.1380:FF:000005">
    <property type="entry name" value="CAD protein-like isoform X1"/>
    <property type="match status" value="1"/>
</dbReference>
<dbReference type="FunFam" id="3.30.1490.20:FF:000001">
    <property type="entry name" value="Carbamoyl-phosphate synthase large chain"/>
    <property type="match status" value="1"/>
</dbReference>
<dbReference type="InterPro" id="IPR002195">
    <property type="entry name" value="Dihydroorotase_CS"/>
</dbReference>
<dbReference type="InterPro" id="IPR006132">
    <property type="entry name" value="Asp/Orn_carbamoyltranf_P-bd"/>
</dbReference>
<evidence type="ECO:0000256" key="22">
    <source>
        <dbReference type="ARBA" id="ARBA00043984"/>
    </source>
</evidence>
<dbReference type="FunFam" id="3.30.470.20:FF:000001">
    <property type="entry name" value="Carbamoyl-phosphate synthase large chain"/>
    <property type="match status" value="1"/>
</dbReference>
<dbReference type="FunFam" id="3.40.50.20:FF:000002">
    <property type="entry name" value="Carbamoyl-phosphate synthase large chain"/>
    <property type="match status" value="1"/>
</dbReference>
<keyword evidence="11" id="KW-0479">Metal-binding</keyword>
<keyword evidence="7" id="KW-0021">Allosteric enzyme</keyword>
<feature type="domain" description="ATP-grasp" evidence="31">
    <location>
        <begin position="1035"/>
        <end position="1226"/>
    </location>
</feature>
<feature type="domain" description="MGS-like" evidence="32">
    <location>
        <begin position="1291"/>
        <end position="1449"/>
    </location>
</feature>
<evidence type="ECO:0000256" key="5">
    <source>
        <dbReference type="ARBA" id="ARBA00004880"/>
    </source>
</evidence>
<keyword evidence="8" id="KW-0597">Phosphoprotein</keyword>
<dbReference type="GO" id="GO:0006526">
    <property type="term" value="P:L-arginine biosynthetic process"/>
    <property type="evidence" value="ECO:0007669"/>
    <property type="project" value="TreeGrafter"/>
</dbReference>
<feature type="domain" description="ATP-grasp" evidence="31">
    <location>
        <begin position="501"/>
        <end position="693"/>
    </location>
</feature>
<comment type="similarity">
    <text evidence="21">In the C-terminal section; belongs to the aspartate/ornithine carbamoyltransferase superfamily. ATCase family.</text>
</comment>
<dbReference type="Proteomes" id="UP000078492">
    <property type="component" value="Unassembled WGS sequence"/>
</dbReference>
<dbReference type="Gene3D" id="3.40.50.1370">
    <property type="entry name" value="Aspartate/ornithine carbamoyltransferase"/>
    <property type="match status" value="2"/>
</dbReference>
<keyword evidence="16 30" id="KW-0067">ATP-binding</keyword>
<evidence type="ECO:0000256" key="8">
    <source>
        <dbReference type="ARBA" id="ARBA00022553"/>
    </source>
</evidence>
<comment type="catalytic activity">
    <reaction evidence="26">
        <text>hydrogencarbonate + L-glutamine + 2 ATP + H2O = carbamoyl phosphate + L-glutamate + 2 ADP + phosphate + 2 H(+)</text>
        <dbReference type="Rhea" id="RHEA:18633"/>
        <dbReference type="ChEBI" id="CHEBI:15377"/>
        <dbReference type="ChEBI" id="CHEBI:15378"/>
        <dbReference type="ChEBI" id="CHEBI:17544"/>
        <dbReference type="ChEBI" id="CHEBI:29985"/>
        <dbReference type="ChEBI" id="CHEBI:30616"/>
        <dbReference type="ChEBI" id="CHEBI:43474"/>
        <dbReference type="ChEBI" id="CHEBI:58228"/>
        <dbReference type="ChEBI" id="CHEBI:58359"/>
        <dbReference type="ChEBI" id="CHEBI:456216"/>
        <dbReference type="EC" id="6.3.5.5"/>
    </reaction>
</comment>
<dbReference type="NCBIfam" id="TIGR01368">
    <property type="entry name" value="CPSaseIIsmall"/>
    <property type="match status" value="1"/>
</dbReference>
<dbReference type="PRINTS" id="PR00100">
    <property type="entry name" value="AOTCASE"/>
</dbReference>
<comment type="function">
    <text evidence="29">Multifunctional protein that encodes the first 3 enzymatic activities of the de novo pyrimidine pathway: carbamoylphosphate synthetase (CPSase; EC 6.3.5.5), aspartate transcarbamylase (ATCase; EC 2.1.3.2) and dihydroorotase (DHOase; EC 3.5.2.3). The CPSase-function is accomplished in 2 steps, by a glutamine-dependent amidotransferase activity (GATase) that binds and cleaves glutamine to produce ammonia, followed by an ammonium-dependent carbamoyl phosphate synthetase, which reacts with the ammonia, hydrogencarbonate and ATP to form carbamoyl phosphate. The endogenously produced carbamoyl phosphate is sequestered and channeled to the ATCase active site. ATCase then catalyzes the formation of carbamoyl-L-aspartate from L-aspartate and carbamoyl phosphate. In the last step, DHOase catalyzes the cyclization of carbamoyl aspartate to dihydroorotate.</text>
</comment>
<proteinExistence type="inferred from homology"/>
<reference evidence="33 34" key="1">
    <citation type="submission" date="2015-09" db="EMBL/GenBank/DDBJ databases">
        <title>Trachymyrmex cornetzi WGS genome.</title>
        <authorList>
            <person name="Nygaard S."/>
            <person name="Hu H."/>
            <person name="Boomsma J."/>
            <person name="Zhang G."/>
        </authorList>
    </citation>
    <scope>NUCLEOTIDE SEQUENCE [LARGE SCALE GENOMIC DNA]</scope>
    <source>
        <strain evidence="33">Tcor2-1</strain>
        <tissue evidence="33">Whole body</tissue>
    </source>
</reference>
<dbReference type="PROSITE" id="PS00867">
    <property type="entry name" value="CPSASE_2"/>
    <property type="match status" value="2"/>
</dbReference>
<dbReference type="GO" id="GO:0046872">
    <property type="term" value="F:metal ion binding"/>
    <property type="evidence" value="ECO:0007669"/>
    <property type="project" value="UniProtKB-KW"/>
</dbReference>
<keyword evidence="10" id="KW-0808">Transferase</keyword>
<evidence type="ECO:0000256" key="2">
    <source>
        <dbReference type="ARBA" id="ARBA00004496"/>
    </source>
</evidence>
<dbReference type="InterPro" id="IPR006131">
    <property type="entry name" value="Asp_carbamoyltransf_Asp/Orn-bd"/>
</dbReference>
<dbReference type="PRINTS" id="PR00098">
    <property type="entry name" value="CPSASE"/>
</dbReference>
<dbReference type="HAMAP" id="MF_00001">
    <property type="entry name" value="Asp_carb_tr"/>
    <property type="match status" value="1"/>
</dbReference>
<protein>
    <submittedName>
        <fullName evidence="33">CAD protein</fullName>
    </submittedName>
</protein>
<comment type="similarity">
    <text evidence="23">In the 2nd section; belongs to the CarB family.</text>
</comment>
<dbReference type="InterPro" id="IPR005483">
    <property type="entry name" value="CPSase_dom"/>
</dbReference>
<dbReference type="FunFam" id="3.40.50.1370:FF:000005">
    <property type="entry name" value="CAD protein-like isoform X1"/>
    <property type="match status" value="1"/>
</dbReference>
<dbReference type="UniPathway" id="UPA00070">
    <property type="reaction ID" value="UER00115"/>
</dbReference>
<evidence type="ECO:0000256" key="3">
    <source>
        <dbReference type="ARBA" id="ARBA00004812"/>
    </source>
</evidence>
<dbReference type="InterPro" id="IPR011059">
    <property type="entry name" value="Metal-dep_hydrolase_composite"/>
</dbReference>
<evidence type="ECO:0000256" key="19">
    <source>
        <dbReference type="ARBA" id="ARBA00023268"/>
    </source>
</evidence>
<dbReference type="GO" id="GO:0004087">
    <property type="term" value="F:carbamoyl-phosphate synthase (ammonia) activity"/>
    <property type="evidence" value="ECO:0007669"/>
    <property type="project" value="UniProtKB-EC"/>
</dbReference>
<dbReference type="GO" id="GO:0044205">
    <property type="term" value="P:'de novo' UMP biosynthetic process"/>
    <property type="evidence" value="ECO:0007669"/>
    <property type="project" value="UniProtKB-UniPathway"/>
</dbReference>
<evidence type="ECO:0000256" key="29">
    <source>
        <dbReference type="ARBA" id="ARBA00059164"/>
    </source>
</evidence>
<dbReference type="Pfam" id="PF00117">
    <property type="entry name" value="GATase"/>
    <property type="match status" value="1"/>
</dbReference>
<dbReference type="GO" id="GO:0004088">
    <property type="term" value="F:carbamoyl-phosphate synthase (glutamine-hydrolyzing) activity"/>
    <property type="evidence" value="ECO:0007669"/>
    <property type="project" value="UniProtKB-EC"/>
</dbReference>
<comment type="subcellular location">
    <subcellularLocation>
        <location evidence="2">Cytoplasm</location>
    </subcellularLocation>
</comment>
<evidence type="ECO:0000256" key="10">
    <source>
        <dbReference type="ARBA" id="ARBA00022679"/>
    </source>
</evidence>
<dbReference type="InterPro" id="IPR017926">
    <property type="entry name" value="GATASE"/>
</dbReference>
<evidence type="ECO:0000259" key="32">
    <source>
        <dbReference type="PROSITE" id="PS51855"/>
    </source>
</evidence>
<evidence type="ECO:0000256" key="13">
    <source>
        <dbReference type="ARBA" id="ARBA00022741"/>
    </source>
</evidence>
<comment type="catalytic activity">
    <reaction evidence="24">
        <text>hydrogencarbonate + NH4(+) + 2 ATP = carbamoyl phosphate + 2 ADP + phosphate + 2 H(+)</text>
        <dbReference type="Rhea" id="RHEA:18029"/>
        <dbReference type="ChEBI" id="CHEBI:15378"/>
        <dbReference type="ChEBI" id="CHEBI:17544"/>
        <dbReference type="ChEBI" id="CHEBI:28938"/>
        <dbReference type="ChEBI" id="CHEBI:30616"/>
        <dbReference type="ChEBI" id="CHEBI:43474"/>
        <dbReference type="ChEBI" id="CHEBI:58228"/>
        <dbReference type="ChEBI" id="CHEBI:456216"/>
        <dbReference type="EC" id="6.3.4.16"/>
    </reaction>
</comment>
<dbReference type="NCBIfam" id="TIGR00670">
    <property type="entry name" value="asp_carb_tr"/>
    <property type="match status" value="1"/>
</dbReference>
<evidence type="ECO:0000256" key="20">
    <source>
        <dbReference type="ARBA" id="ARBA00043968"/>
    </source>
</evidence>
<evidence type="ECO:0000256" key="7">
    <source>
        <dbReference type="ARBA" id="ARBA00022533"/>
    </source>
</evidence>
<dbReference type="FunFam" id="3.40.50.880:FF:000006">
    <property type="entry name" value="Carbamoyl-phosphate synthase 1, mitochondrial"/>
    <property type="match status" value="1"/>
</dbReference>
<dbReference type="FunFam" id="1.10.1030.10:FF:000001">
    <property type="entry name" value="Carbamoyl-phosphate synthase large chain"/>
    <property type="match status" value="1"/>
</dbReference>
<dbReference type="GO" id="GO:0006541">
    <property type="term" value="P:glutamine metabolic process"/>
    <property type="evidence" value="ECO:0007669"/>
    <property type="project" value="InterPro"/>
</dbReference>
<dbReference type="GO" id="GO:0004070">
    <property type="term" value="F:aspartate carbamoyltransferase activity"/>
    <property type="evidence" value="ECO:0007669"/>
    <property type="project" value="UniProtKB-EC"/>
</dbReference>
<accession>A0A151J6A4</accession>
<dbReference type="InterPro" id="IPR011607">
    <property type="entry name" value="MGS-like_dom"/>
</dbReference>
<comment type="pathway">
    <text evidence="5">Pyrimidine metabolism; UMP biosynthesis via de novo pathway; (S)-dihydroorotate from bicarbonate: step 3/3.</text>
</comment>
<keyword evidence="12" id="KW-0677">Repeat</keyword>
<evidence type="ECO:0000313" key="34">
    <source>
        <dbReference type="Proteomes" id="UP000078492"/>
    </source>
</evidence>
<dbReference type="SUPFAM" id="SSF51338">
    <property type="entry name" value="Composite domain of metallo-dependent hydrolases"/>
    <property type="match status" value="1"/>
</dbReference>
<dbReference type="Gene3D" id="3.20.20.140">
    <property type="entry name" value="Metal-dependent hydrolases"/>
    <property type="match status" value="1"/>
</dbReference>
<dbReference type="InterPro" id="IPR011761">
    <property type="entry name" value="ATP-grasp"/>
</dbReference>
<comment type="similarity">
    <text evidence="22">In the N-terminal section; belongs to the CarA family.</text>
</comment>
<keyword evidence="18" id="KW-0665">Pyrimidine biosynthesis</keyword>
<dbReference type="NCBIfam" id="NF002032">
    <property type="entry name" value="PRK00856.1"/>
    <property type="match status" value="1"/>
</dbReference>
<dbReference type="PROSITE" id="PS00866">
    <property type="entry name" value="CPSASE_1"/>
    <property type="match status" value="1"/>
</dbReference>
<dbReference type="InterPro" id="IPR036897">
    <property type="entry name" value="CarbamoylP_synth_lsu_oligo_sf"/>
</dbReference>
<dbReference type="NCBIfam" id="NF009455">
    <property type="entry name" value="PRK12815.1"/>
    <property type="match status" value="1"/>
</dbReference>
<comment type="similarity">
    <text evidence="20">In the 3rd section; belongs to the metallo-dependent hydrolases superfamily. DHOase family. CAD subfamily.</text>
</comment>